<protein>
    <submittedName>
        <fullName evidence="3">Cupin domain-containing protein</fullName>
    </submittedName>
</protein>
<evidence type="ECO:0000256" key="1">
    <source>
        <dbReference type="SAM" id="MobiDB-lite"/>
    </source>
</evidence>
<evidence type="ECO:0000313" key="3">
    <source>
        <dbReference type="EMBL" id="MFC6723057.1"/>
    </source>
</evidence>
<feature type="compositionally biased region" description="Basic and acidic residues" evidence="1">
    <location>
        <begin position="110"/>
        <end position="126"/>
    </location>
</feature>
<reference evidence="3 4" key="1">
    <citation type="journal article" date="2019" name="Int. J. Syst. Evol. Microbiol.">
        <title>The Global Catalogue of Microorganisms (GCM) 10K type strain sequencing project: providing services to taxonomists for standard genome sequencing and annotation.</title>
        <authorList>
            <consortium name="The Broad Institute Genomics Platform"/>
            <consortium name="The Broad Institute Genome Sequencing Center for Infectious Disease"/>
            <person name="Wu L."/>
            <person name="Ma J."/>
        </authorList>
    </citation>
    <scope>NUCLEOTIDE SEQUENCE [LARGE SCALE GENOMIC DNA]</scope>
    <source>
        <strain evidence="3 4">NBRC 111368</strain>
    </source>
</reference>
<dbReference type="Proteomes" id="UP001596328">
    <property type="component" value="Unassembled WGS sequence"/>
</dbReference>
<feature type="domain" description="Cupin type-2" evidence="2">
    <location>
        <begin position="35"/>
        <end position="99"/>
    </location>
</feature>
<gene>
    <name evidence="3" type="ORF">ACFQE1_01355</name>
</gene>
<dbReference type="InterPro" id="IPR014710">
    <property type="entry name" value="RmlC-like_jellyroll"/>
</dbReference>
<dbReference type="InterPro" id="IPR013096">
    <property type="entry name" value="Cupin_2"/>
</dbReference>
<dbReference type="AlphaFoldDB" id="A0ABD5RV84"/>
<keyword evidence="4" id="KW-1185">Reference proteome</keyword>
<comment type="caution">
    <text evidence="3">The sequence shown here is derived from an EMBL/GenBank/DDBJ whole genome shotgun (WGS) entry which is preliminary data.</text>
</comment>
<evidence type="ECO:0000259" key="2">
    <source>
        <dbReference type="Pfam" id="PF07883"/>
    </source>
</evidence>
<dbReference type="EMBL" id="JBHSWU010000003">
    <property type="protein sequence ID" value="MFC6723057.1"/>
    <property type="molecule type" value="Genomic_DNA"/>
</dbReference>
<accession>A0ABD5RV84</accession>
<proteinExistence type="predicted"/>
<evidence type="ECO:0000313" key="4">
    <source>
        <dbReference type="Proteomes" id="UP001596328"/>
    </source>
</evidence>
<dbReference type="Pfam" id="PF07883">
    <property type="entry name" value="Cupin_2"/>
    <property type="match status" value="1"/>
</dbReference>
<dbReference type="Gene3D" id="2.60.120.10">
    <property type="entry name" value="Jelly Rolls"/>
    <property type="match status" value="1"/>
</dbReference>
<sequence>MVSSSFDSERAYDDGQFTARTIFESTRMKVVLGYFEPGQFIPVHAPESDVTVAVQSGTATVRDGNEEYDVTPGDVVVVAAGTERGIRADDAERMESLLVTAPPPTDEEHDPVRMGIRENTFDPRTG</sequence>
<name>A0ABD5RV84_9EURY</name>
<organism evidence="3 4">
    <name type="scientific">Halobium palmae</name>
    <dbReference type="NCBI Taxonomy" id="1776492"/>
    <lineage>
        <taxon>Archaea</taxon>
        <taxon>Methanobacteriati</taxon>
        <taxon>Methanobacteriota</taxon>
        <taxon>Stenosarchaea group</taxon>
        <taxon>Halobacteria</taxon>
        <taxon>Halobacteriales</taxon>
        <taxon>Haloferacaceae</taxon>
        <taxon>Halobium</taxon>
    </lineage>
</organism>
<dbReference type="InterPro" id="IPR011051">
    <property type="entry name" value="RmlC_Cupin_sf"/>
</dbReference>
<feature type="region of interest" description="Disordered" evidence="1">
    <location>
        <begin position="87"/>
        <end position="126"/>
    </location>
</feature>
<dbReference type="PANTHER" id="PTHR37694:SF1">
    <property type="entry name" value="SLR8022 PROTEIN"/>
    <property type="match status" value="1"/>
</dbReference>
<dbReference type="PANTHER" id="PTHR37694">
    <property type="entry name" value="SLR8022 PROTEIN"/>
    <property type="match status" value="1"/>
</dbReference>
<dbReference type="SUPFAM" id="SSF51182">
    <property type="entry name" value="RmlC-like cupins"/>
    <property type="match status" value="1"/>
</dbReference>